<accession>A0ACC2RXD4</accession>
<keyword evidence="2" id="KW-1185">Reference proteome</keyword>
<comment type="caution">
    <text evidence="1">The sequence shown here is derived from an EMBL/GenBank/DDBJ whole genome shotgun (WGS) entry which is preliminary data.</text>
</comment>
<dbReference type="Proteomes" id="UP001165960">
    <property type="component" value="Unassembled WGS sequence"/>
</dbReference>
<organism evidence="1 2">
    <name type="scientific">Entomophthora muscae</name>
    <dbReference type="NCBI Taxonomy" id="34485"/>
    <lineage>
        <taxon>Eukaryota</taxon>
        <taxon>Fungi</taxon>
        <taxon>Fungi incertae sedis</taxon>
        <taxon>Zoopagomycota</taxon>
        <taxon>Entomophthoromycotina</taxon>
        <taxon>Entomophthoromycetes</taxon>
        <taxon>Entomophthorales</taxon>
        <taxon>Entomophthoraceae</taxon>
        <taxon>Entomophthora</taxon>
    </lineage>
</organism>
<protein>
    <submittedName>
        <fullName evidence="1">Uncharacterized protein</fullName>
    </submittedName>
</protein>
<name>A0ACC2RXD4_9FUNG</name>
<dbReference type="EMBL" id="QTSX02006426">
    <property type="protein sequence ID" value="KAJ9054766.1"/>
    <property type="molecule type" value="Genomic_DNA"/>
</dbReference>
<reference evidence="1" key="1">
    <citation type="submission" date="2022-04" db="EMBL/GenBank/DDBJ databases">
        <title>Genome of the entomopathogenic fungus Entomophthora muscae.</title>
        <authorList>
            <person name="Elya C."/>
            <person name="Lovett B.R."/>
            <person name="Lee E."/>
            <person name="Macias A.M."/>
            <person name="Hajek A.E."/>
            <person name="De Bivort B.L."/>
            <person name="Kasson M.T."/>
            <person name="De Fine Licht H.H."/>
            <person name="Stajich J.E."/>
        </authorList>
    </citation>
    <scope>NUCLEOTIDE SEQUENCE</scope>
    <source>
        <strain evidence="1">Berkeley</strain>
    </source>
</reference>
<evidence type="ECO:0000313" key="2">
    <source>
        <dbReference type="Proteomes" id="UP001165960"/>
    </source>
</evidence>
<proteinExistence type="predicted"/>
<gene>
    <name evidence="1" type="ORF">DSO57_1010853</name>
</gene>
<sequence>MLGMISWLYFFVGTVFGQGLSPCGVLAGKKTVTVNEAIRCYMSLPLSKTTQASQLDTLEKTLQFYAFLDISKKAPEMEVPSSIDLVAQIQAMKQRSFRGAYDMHQAIRSLFVGNNDGHTMYSSPCFEQFMFRQPFPLMAAENVEGRQIIRIVEDIVMPDAHADFWLQHGIDVREFEGAEVHSIDSWPVLVYLNKFGDKTVGVSRDPNTRLSLSLSHPIRYEGEWAVTYGIHMGTKTPPLRDYITYVLTTDAGVRSIDVPYLVTVPKSFKPGSDYYSLYCRPGRAAEARSSVADKYEHQEVQEILEMTPDAILPPPDRRIGMIKTPDHDGEFSQAYILRNKAAVLSLSSFSTNNRTMFYNDIKRSLAVINNAKKLVIDLSNNGGGVICFGYHVLDAIIQTPRFPTDFRLTPLLSEMVSRSFNTDTFLDPRYWAKPDGTEFQSAAEFLTPRRFARGRSTNSLFTQPFIDNCPPNPLPLGRRFKPKDIAIVSNGICFSTCALVANALQEHHGIKSYVVGGDQNRPATVATLAGGTIYTLNKLQALLRQTNLQNHPDAPRPFAIDAEFTFTIREAYSNTHPQNPTPLEFKWFPANTHLKSTFETFNYPSIVWDAIATKLHSAK</sequence>
<evidence type="ECO:0000313" key="1">
    <source>
        <dbReference type="EMBL" id="KAJ9054766.1"/>
    </source>
</evidence>